<evidence type="ECO:0000313" key="2">
    <source>
        <dbReference type="EMBL" id="PPQ99175.1"/>
    </source>
</evidence>
<evidence type="ECO:0000256" key="1">
    <source>
        <dbReference type="SAM" id="MobiDB-lite"/>
    </source>
</evidence>
<keyword evidence="3" id="KW-1185">Reference proteome</keyword>
<feature type="compositionally biased region" description="Acidic residues" evidence="1">
    <location>
        <begin position="536"/>
        <end position="546"/>
    </location>
</feature>
<feature type="compositionally biased region" description="Polar residues" evidence="1">
    <location>
        <begin position="290"/>
        <end position="305"/>
    </location>
</feature>
<feature type="compositionally biased region" description="Acidic residues" evidence="1">
    <location>
        <begin position="489"/>
        <end position="498"/>
    </location>
</feature>
<evidence type="ECO:0000313" key="3">
    <source>
        <dbReference type="Proteomes" id="UP000284842"/>
    </source>
</evidence>
<feature type="region of interest" description="Disordered" evidence="1">
    <location>
        <begin position="681"/>
        <end position="704"/>
    </location>
</feature>
<dbReference type="InParanoid" id="A0A409Y7V3"/>
<name>A0A409Y7V3_9AGAR</name>
<feature type="compositionally biased region" description="Polar residues" evidence="1">
    <location>
        <begin position="317"/>
        <end position="331"/>
    </location>
</feature>
<gene>
    <name evidence="2" type="ORF">CVT24_009266</name>
</gene>
<feature type="compositionally biased region" description="Basic and acidic residues" evidence="1">
    <location>
        <begin position="349"/>
        <end position="359"/>
    </location>
</feature>
<sequence length="704" mass="76490">MHSGLSTYVEEIARKRALESDIIEVPASPPRGDDEPNEDRIAQLKKRVEDVYKITRGNPSDGQWAKMSRVLRLGVTSGRHRWIGTRKDLKAPEEHKEVPWINAETEQEWSQWERRASTVDKVKTWNRQVEESSLLVEPVEPLSTPSSQLPKSQEPPKAQVSLKSTPVDPLDAPTPLGFSVVKRVNKTTANGKPSRPTASQNNGRKGSMGPPPTHNEKPSKPNDHNQLPEPSLPAPSFSSSKILTSTPKPVPGAPSAKPVSRQSNPLQDDSFLPATPSLPERQTTTPPPVSNSNPKAPPLNNTQSLPAIPMPQKPTRSKPTFSSSNVVNANNKRILELEELQTNKKARADRKDAADRPKTPEAQIAVPSTSRLPEPSPSPRFIACATNPLFAEIPREAPVTPPRKSKPLPTLTELLASGKKNKEGKKPSHITPKPIQRTAAKPSSKGKEKEVIPDDEPSNALEETASKAPETDTSMQGAQVLDSLPVPDIPEDVIDDENPYMLNPDAIHVSSDEIDLLLSSKEVDLSPAKSLSSIADSDEEDDDDDPCSPPPDSSPIVGTFSFNPSGFTFNPQATSTQNPYASFSALNASPGVPAEQSFNFLGGSFPFRSSMSSVGSKGPAASSRYAYKSKQSGSQNDGAPGNSMDSWASVYKHRSFQYNSQLQSTIAKQVDQVDKLLEKDVDYEGWLKDPTPEPKQDGGVEESP</sequence>
<reference evidence="2 3" key="1">
    <citation type="journal article" date="2018" name="Evol. Lett.">
        <title>Horizontal gene cluster transfer increased hallucinogenic mushroom diversity.</title>
        <authorList>
            <person name="Reynolds H.T."/>
            <person name="Vijayakumar V."/>
            <person name="Gluck-Thaler E."/>
            <person name="Korotkin H.B."/>
            <person name="Matheny P.B."/>
            <person name="Slot J.C."/>
        </authorList>
    </citation>
    <scope>NUCLEOTIDE SEQUENCE [LARGE SCALE GENOMIC DNA]</scope>
    <source>
        <strain evidence="2 3">2629</strain>
    </source>
</reference>
<dbReference type="OrthoDB" id="3218262at2759"/>
<feature type="compositionally biased region" description="Basic and acidic residues" evidence="1">
    <location>
        <begin position="681"/>
        <end position="698"/>
    </location>
</feature>
<feature type="compositionally biased region" description="Basic and acidic residues" evidence="1">
    <location>
        <begin position="214"/>
        <end position="223"/>
    </location>
</feature>
<dbReference type="EMBL" id="NHTK01001367">
    <property type="protein sequence ID" value="PPQ99175.1"/>
    <property type="molecule type" value="Genomic_DNA"/>
</dbReference>
<feature type="region of interest" description="Disordered" evidence="1">
    <location>
        <begin position="610"/>
        <end position="646"/>
    </location>
</feature>
<feature type="region of interest" description="Disordered" evidence="1">
    <location>
        <begin position="129"/>
        <end position="498"/>
    </location>
</feature>
<accession>A0A409Y7V3</accession>
<feature type="compositionally biased region" description="Polar residues" evidence="1">
    <location>
        <begin position="186"/>
        <end position="204"/>
    </location>
</feature>
<feature type="region of interest" description="Disordered" evidence="1">
    <location>
        <begin position="520"/>
        <end position="574"/>
    </location>
</feature>
<feature type="compositionally biased region" description="Polar residues" evidence="1">
    <location>
        <begin position="236"/>
        <end position="247"/>
    </location>
</feature>
<organism evidence="2 3">
    <name type="scientific">Panaeolus cyanescens</name>
    <dbReference type="NCBI Taxonomy" id="181874"/>
    <lineage>
        <taxon>Eukaryota</taxon>
        <taxon>Fungi</taxon>
        <taxon>Dikarya</taxon>
        <taxon>Basidiomycota</taxon>
        <taxon>Agaricomycotina</taxon>
        <taxon>Agaricomycetes</taxon>
        <taxon>Agaricomycetidae</taxon>
        <taxon>Agaricales</taxon>
        <taxon>Agaricineae</taxon>
        <taxon>Galeropsidaceae</taxon>
        <taxon>Panaeolus</taxon>
    </lineage>
</organism>
<proteinExistence type="predicted"/>
<feature type="compositionally biased region" description="Low complexity" evidence="1">
    <location>
        <begin position="131"/>
        <end position="143"/>
    </location>
</feature>
<dbReference type="AlphaFoldDB" id="A0A409Y7V3"/>
<comment type="caution">
    <text evidence="2">The sequence shown here is derived from an EMBL/GenBank/DDBJ whole genome shotgun (WGS) entry which is preliminary data.</text>
</comment>
<feature type="compositionally biased region" description="Polar residues" evidence="1">
    <location>
        <begin position="560"/>
        <end position="574"/>
    </location>
</feature>
<protein>
    <submittedName>
        <fullName evidence="2">Uncharacterized protein</fullName>
    </submittedName>
</protein>
<dbReference type="Proteomes" id="UP000284842">
    <property type="component" value="Unassembled WGS sequence"/>
</dbReference>
<dbReference type="STRING" id="181874.A0A409Y7V3"/>